<protein>
    <recommendedName>
        <fullName evidence="4">S-methyl-5'-thioadenosine phosphorylase</fullName>
        <ecNumber evidence="4">2.4.2.28</ecNumber>
    </recommendedName>
    <alternativeName>
        <fullName evidence="4">5'-methylthioadenosine phosphorylase</fullName>
        <shortName evidence="4">MTA phosphorylase</shortName>
        <shortName evidence="4">MTAP</shortName>
        <shortName evidence="4">MTAPase</shortName>
    </alternativeName>
</protein>
<dbReference type="AlphaFoldDB" id="R7TGV2"/>
<proteinExistence type="inferred from homology"/>
<dbReference type="Proteomes" id="UP000014760">
    <property type="component" value="Unassembled WGS sequence"/>
</dbReference>
<dbReference type="NCBIfam" id="TIGR01694">
    <property type="entry name" value="MTAP"/>
    <property type="match status" value="1"/>
</dbReference>
<dbReference type="SUPFAM" id="SSF53167">
    <property type="entry name" value="Purine and uridine phosphorylases"/>
    <property type="match status" value="1"/>
</dbReference>
<sequence>MACSVKVGIIGGTGLDNPDFIENRQEKYVDTPFGKPSDALILGRIKGIDCVILARHDRKHTLMPTNINYRANIWALKEEGCTHIIATTACGSLQEEYAPGDIVFLDQFIDQTTKRVQTFYDGQLGSPVGVCHVQLAQPFCRHLRGLLVESAKELGIKHHVSGTNVTVEGPRFSSKAESNVFRSWKGSIINMTTVPEVILAKEAGISYASIALVTDYDCWREEEGAEHVSVEMVMKTFRQNVDKAKNLILTTIPKVVEMDWNSILTGYKESMRLSVMLPTSK</sequence>
<keyword evidence="4" id="KW-0539">Nucleus</keyword>
<feature type="site" description="Important for substrate specificity" evidence="4">
    <location>
        <position position="230"/>
    </location>
</feature>
<dbReference type="Pfam" id="PF01048">
    <property type="entry name" value="PNP_UDP_1"/>
    <property type="match status" value="1"/>
</dbReference>
<accession>R7TGV2</accession>
<keyword evidence="2 4" id="KW-0808">Transferase</keyword>
<dbReference type="Gene3D" id="3.40.50.1580">
    <property type="entry name" value="Nucleoside phosphorylase domain"/>
    <property type="match status" value="1"/>
</dbReference>
<dbReference type="HOGENOM" id="CLU_054456_0_0_1"/>
<dbReference type="EMBL" id="AMQN01013071">
    <property type="status" value="NOT_ANNOTATED_CDS"/>
    <property type="molecule type" value="Genomic_DNA"/>
</dbReference>
<comment type="function">
    <text evidence="4">Catalyzes the reversible phosphorylation of S-methyl-5'-thioadenosine (MTA) to adenine and 5-methylthioribose-1-phosphate. Involved in the breakdown of MTA, a major by-product of polyamine biosynthesis. Responsible for the first step in the methionine salvage pathway after MTA has been generated from S-adenosylmethionine. Has broad substrate specificity with 6-aminopurine nucleosides as preferred substrates.</text>
</comment>
<dbReference type="EnsemblMetazoa" id="CapteT228522">
    <property type="protein sequence ID" value="CapteP228522"/>
    <property type="gene ID" value="CapteG228522"/>
</dbReference>
<keyword evidence="1 4" id="KW-0328">Glycosyltransferase</keyword>
<comment type="pathway">
    <text evidence="4">Amino-acid biosynthesis; L-methionine biosynthesis via salvage pathway; S-methyl-5-thio-alpha-D-ribose 1-phosphate from S-methyl-5'-thioadenosine (phosphorylase route): step 1/1.</text>
</comment>
<dbReference type="GO" id="GO:0006166">
    <property type="term" value="P:purine ribonucleoside salvage"/>
    <property type="evidence" value="ECO:0007669"/>
    <property type="project" value="UniProtKB-KW"/>
</dbReference>
<dbReference type="InterPro" id="IPR010044">
    <property type="entry name" value="MTAP"/>
</dbReference>
<feature type="domain" description="Nucleoside phosphorylase" evidence="5">
    <location>
        <begin position="6"/>
        <end position="252"/>
    </location>
</feature>
<reference evidence="6 8" key="2">
    <citation type="journal article" date="2013" name="Nature">
        <title>Insights into bilaterian evolution from three spiralian genomes.</title>
        <authorList>
            <person name="Simakov O."/>
            <person name="Marletaz F."/>
            <person name="Cho S.J."/>
            <person name="Edsinger-Gonzales E."/>
            <person name="Havlak P."/>
            <person name="Hellsten U."/>
            <person name="Kuo D.H."/>
            <person name="Larsson T."/>
            <person name="Lv J."/>
            <person name="Arendt D."/>
            <person name="Savage R."/>
            <person name="Osoegawa K."/>
            <person name="de Jong P."/>
            <person name="Grimwood J."/>
            <person name="Chapman J.A."/>
            <person name="Shapiro H."/>
            <person name="Aerts A."/>
            <person name="Otillar R.P."/>
            <person name="Terry A.Y."/>
            <person name="Boore J.L."/>
            <person name="Grigoriev I.V."/>
            <person name="Lindberg D.R."/>
            <person name="Seaver E.C."/>
            <person name="Weisblat D.A."/>
            <person name="Putnam N.H."/>
            <person name="Rokhsar D.S."/>
        </authorList>
    </citation>
    <scope>NUCLEOTIDE SEQUENCE</scope>
    <source>
        <strain evidence="6 8">I ESC-2004</strain>
    </source>
</reference>
<feature type="binding site" evidence="4">
    <location>
        <begin position="215"/>
        <end position="217"/>
    </location>
    <ligand>
        <name>substrate</name>
    </ligand>
</feature>
<feature type="site" description="Important for substrate specificity" evidence="4">
    <location>
        <position position="173"/>
    </location>
</feature>
<name>R7TGV2_CAPTE</name>
<dbReference type="STRING" id="283909.R7TGV2"/>
<dbReference type="CDD" id="cd09010">
    <property type="entry name" value="MTAP_SsMTAPII_like_MTIP"/>
    <property type="match status" value="1"/>
</dbReference>
<evidence type="ECO:0000313" key="8">
    <source>
        <dbReference type="Proteomes" id="UP000014760"/>
    </source>
</evidence>
<dbReference type="PANTHER" id="PTHR42679">
    <property type="entry name" value="S-METHYL-5'-THIOADENOSINE PHOSPHORYLASE"/>
    <property type="match status" value="1"/>
</dbReference>
<organism evidence="6">
    <name type="scientific">Capitella teleta</name>
    <name type="common">Polychaete worm</name>
    <dbReference type="NCBI Taxonomy" id="283909"/>
    <lineage>
        <taxon>Eukaryota</taxon>
        <taxon>Metazoa</taxon>
        <taxon>Spiralia</taxon>
        <taxon>Lophotrochozoa</taxon>
        <taxon>Annelida</taxon>
        <taxon>Polychaeta</taxon>
        <taxon>Sedentaria</taxon>
        <taxon>Scolecida</taxon>
        <taxon>Capitellidae</taxon>
        <taxon>Capitella</taxon>
    </lineage>
</organism>
<dbReference type="FunFam" id="3.40.50.1580:FF:000012">
    <property type="entry name" value="Probable 6-oxopurine nucleoside phosphorylase"/>
    <property type="match status" value="1"/>
</dbReference>
<evidence type="ECO:0000256" key="2">
    <source>
        <dbReference type="ARBA" id="ARBA00022679"/>
    </source>
</evidence>
<dbReference type="PANTHER" id="PTHR42679:SF2">
    <property type="entry name" value="S-METHYL-5'-THIOADENOSINE PHOSPHORYLASE"/>
    <property type="match status" value="1"/>
</dbReference>
<gene>
    <name evidence="6" type="ORF">CAPTEDRAFT_228522</name>
</gene>
<dbReference type="FunCoup" id="R7TGV2">
    <property type="interactions" value="1314"/>
</dbReference>
<dbReference type="GO" id="GO:0005634">
    <property type="term" value="C:nucleus"/>
    <property type="evidence" value="ECO:0007669"/>
    <property type="project" value="UniProtKB-SubCell"/>
</dbReference>
<reference evidence="8" key="1">
    <citation type="submission" date="2012-12" db="EMBL/GenBank/DDBJ databases">
        <authorList>
            <person name="Hellsten U."/>
            <person name="Grimwood J."/>
            <person name="Chapman J.A."/>
            <person name="Shapiro H."/>
            <person name="Aerts A."/>
            <person name="Otillar R.P."/>
            <person name="Terry A.Y."/>
            <person name="Boore J.L."/>
            <person name="Simakov O."/>
            <person name="Marletaz F."/>
            <person name="Cho S.-J."/>
            <person name="Edsinger-Gonzales E."/>
            <person name="Havlak P."/>
            <person name="Kuo D.-H."/>
            <person name="Larsson T."/>
            <person name="Lv J."/>
            <person name="Arendt D."/>
            <person name="Savage R."/>
            <person name="Osoegawa K."/>
            <person name="de Jong P."/>
            <person name="Lindberg D.R."/>
            <person name="Seaver E.C."/>
            <person name="Weisblat D.A."/>
            <person name="Putnam N.H."/>
            <person name="Grigoriev I.V."/>
            <person name="Rokhsar D.S."/>
        </authorList>
    </citation>
    <scope>NUCLEOTIDE SEQUENCE</scope>
    <source>
        <strain evidence="8">I ESC-2004</strain>
    </source>
</reference>
<comment type="subunit">
    <text evidence="4">Homotrimer.</text>
</comment>
<evidence type="ECO:0000313" key="6">
    <source>
        <dbReference type="EMBL" id="ELT92934.1"/>
    </source>
</evidence>
<evidence type="ECO:0000313" key="7">
    <source>
        <dbReference type="EnsemblMetazoa" id="CapteP228522"/>
    </source>
</evidence>
<dbReference type="OrthoDB" id="431409at2759"/>
<feature type="binding site" evidence="4">
    <location>
        <position position="191"/>
    </location>
    <ligand>
        <name>substrate</name>
    </ligand>
</feature>
<dbReference type="InterPro" id="IPR000845">
    <property type="entry name" value="Nucleoside_phosphorylase_d"/>
</dbReference>
<dbReference type="GO" id="GO:0005829">
    <property type="term" value="C:cytosol"/>
    <property type="evidence" value="ECO:0007669"/>
    <property type="project" value="TreeGrafter"/>
</dbReference>
<comment type="catalytic activity">
    <reaction evidence="4">
        <text>S-methyl-5'-thioadenosine + phosphate = 5-(methylsulfanyl)-alpha-D-ribose 1-phosphate + adenine</text>
        <dbReference type="Rhea" id="RHEA:11852"/>
        <dbReference type="ChEBI" id="CHEBI:16708"/>
        <dbReference type="ChEBI" id="CHEBI:17509"/>
        <dbReference type="ChEBI" id="CHEBI:43474"/>
        <dbReference type="ChEBI" id="CHEBI:58533"/>
        <dbReference type="EC" id="2.4.2.28"/>
    </reaction>
</comment>
<keyword evidence="4" id="KW-0963">Cytoplasm</keyword>
<comment type="subcellular location">
    <subcellularLocation>
        <location evidence="4">Cytoplasm</location>
    </subcellularLocation>
    <subcellularLocation>
        <location evidence="4">Nucleus</location>
    </subcellularLocation>
</comment>
<dbReference type="EC" id="2.4.2.28" evidence="4"/>
<dbReference type="GO" id="GO:0017061">
    <property type="term" value="F:S-methyl-5-thioadenosine phosphorylase activity"/>
    <property type="evidence" value="ECO:0007669"/>
    <property type="project" value="UniProtKB-UniRule"/>
</dbReference>
<reference evidence="7" key="3">
    <citation type="submission" date="2015-06" db="UniProtKB">
        <authorList>
            <consortium name="EnsemblMetazoa"/>
        </authorList>
    </citation>
    <scope>IDENTIFICATION</scope>
</reference>
<feature type="binding site" evidence="4">
    <location>
        <begin position="88"/>
        <end position="89"/>
    </location>
    <ligand>
        <name>phosphate</name>
        <dbReference type="ChEBI" id="CHEBI:43474"/>
    </ligand>
</feature>
<dbReference type="HAMAP" id="MF_01963">
    <property type="entry name" value="MTAP"/>
    <property type="match status" value="1"/>
</dbReference>
<evidence type="ECO:0000256" key="3">
    <source>
        <dbReference type="ARBA" id="ARBA00022726"/>
    </source>
</evidence>
<evidence type="ECO:0000256" key="4">
    <source>
        <dbReference type="HAMAP-Rule" id="MF_03155"/>
    </source>
</evidence>
<feature type="binding site" evidence="4">
    <location>
        <position position="192"/>
    </location>
    <ligand>
        <name>phosphate</name>
        <dbReference type="ChEBI" id="CHEBI:43474"/>
    </ligand>
</feature>
<feature type="binding site" evidence="4">
    <location>
        <position position="13"/>
    </location>
    <ligand>
        <name>phosphate</name>
        <dbReference type="ChEBI" id="CHEBI:43474"/>
    </ligand>
</feature>
<keyword evidence="3 4" id="KW-0660">Purine salvage</keyword>
<dbReference type="OMA" id="ADPFCPE"/>
<evidence type="ECO:0000256" key="1">
    <source>
        <dbReference type="ARBA" id="ARBA00022676"/>
    </source>
</evidence>
<dbReference type="UniPathway" id="UPA00904">
    <property type="reaction ID" value="UER00873"/>
</dbReference>
<keyword evidence="8" id="KW-1185">Reference proteome</keyword>
<comment type="similarity">
    <text evidence="4">Belongs to the PNP/MTAP phosphorylase family. MTAP subfamily.</text>
</comment>
<evidence type="ECO:0000259" key="5">
    <source>
        <dbReference type="Pfam" id="PF01048"/>
    </source>
</evidence>
<dbReference type="EMBL" id="KB309937">
    <property type="protein sequence ID" value="ELT92934.1"/>
    <property type="molecule type" value="Genomic_DNA"/>
</dbReference>
<feature type="binding site" evidence="4">
    <location>
        <begin position="55"/>
        <end position="56"/>
    </location>
    <ligand>
        <name>phosphate</name>
        <dbReference type="ChEBI" id="CHEBI:43474"/>
    </ligand>
</feature>
<dbReference type="InterPro" id="IPR035994">
    <property type="entry name" value="Nucleoside_phosphorylase_sf"/>
</dbReference>
<dbReference type="GO" id="GO:0019509">
    <property type="term" value="P:L-methionine salvage from methylthioadenosine"/>
    <property type="evidence" value="ECO:0007669"/>
    <property type="project" value="UniProtKB-UniRule"/>
</dbReference>